<dbReference type="SUPFAM" id="SSF64518">
    <property type="entry name" value="Phase 1 flagellin"/>
    <property type="match status" value="1"/>
</dbReference>
<evidence type="ECO:0000313" key="6">
    <source>
        <dbReference type="Proteomes" id="UP001300012"/>
    </source>
</evidence>
<dbReference type="Gene3D" id="1.20.1330.10">
    <property type="entry name" value="f41 fragment of flagellin, N-terminal domain"/>
    <property type="match status" value="1"/>
</dbReference>
<dbReference type="Proteomes" id="UP001300012">
    <property type="component" value="Unassembled WGS sequence"/>
</dbReference>
<dbReference type="PANTHER" id="PTHR42792">
    <property type="entry name" value="FLAGELLIN"/>
    <property type="match status" value="1"/>
</dbReference>
<proteinExistence type="inferred from homology"/>
<dbReference type="InterPro" id="IPR001492">
    <property type="entry name" value="Flagellin"/>
</dbReference>
<dbReference type="Pfam" id="PF00700">
    <property type="entry name" value="Flagellin_C"/>
    <property type="match status" value="1"/>
</dbReference>
<comment type="similarity">
    <text evidence="2">Belongs to the bacterial flagellin family.</text>
</comment>
<sequence>MKGTISIEGKKGARYDLSNLSLSAQQSFTDSTPVGGFNRPLGQFHIVRQAQDSSRDSSVLVQVGANQWITDSIDVNSADTGSLRLTNIDISTSSQARWATSVIDNAMDRISDERAKLGAIQNRLENTIYDLSIFSENLTASESRIRDVDIARETMSYAKSSILSNGAGTILAKANLQSMQVLLLIR</sequence>
<organism evidence="5 6">
    <name type="scientific">Paenibacillus radicis</name>
    <name type="common">ex Xue et al. 2023</name>
    <dbReference type="NCBI Taxonomy" id="2972489"/>
    <lineage>
        <taxon>Bacteria</taxon>
        <taxon>Bacillati</taxon>
        <taxon>Bacillota</taxon>
        <taxon>Bacilli</taxon>
        <taxon>Bacillales</taxon>
        <taxon>Paenibacillaceae</taxon>
        <taxon>Paenibacillus</taxon>
    </lineage>
</organism>
<feature type="domain" description="Flagellin C-terminal" evidence="4">
    <location>
        <begin position="101"/>
        <end position="184"/>
    </location>
</feature>
<keyword evidence="5" id="KW-0282">Flagellum</keyword>
<dbReference type="InterPro" id="IPR046358">
    <property type="entry name" value="Flagellin_C"/>
</dbReference>
<dbReference type="EMBL" id="JANQBD010000009">
    <property type="protein sequence ID" value="MCR8632371.1"/>
    <property type="molecule type" value="Genomic_DNA"/>
</dbReference>
<dbReference type="Gene3D" id="6.10.10.10">
    <property type="entry name" value="Flagellar export chaperone, C-terminal domain"/>
    <property type="match status" value="1"/>
</dbReference>
<evidence type="ECO:0000256" key="1">
    <source>
        <dbReference type="ARBA" id="ARBA00004365"/>
    </source>
</evidence>
<keyword evidence="6" id="KW-1185">Reference proteome</keyword>
<keyword evidence="5" id="KW-0969">Cilium</keyword>
<gene>
    <name evidence="5" type="ORF">NV381_14280</name>
</gene>
<evidence type="ECO:0000256" key="2">
    <source>
        <dbReference type="ARBA" id="ARBA00005709"/>
    </source>
</evidence>
<evidence type="ECO:0000313" key="5">
    <source>
        <dbReference type="EMBL" id="MCR8632371.1"/>
    </source>
</evidence>
<evidence type="ECO:0000259" key="4">
    <source>
        <dbReference type="Pfam" id="PF00700"/>
    </source>
</evidence>
<comment type="caution">
    <text evidence="5">The sequence shown here is derived from an EMBL/GenBank/DDBJ whole genome shotgun (WGS) entry which is preliminary data.</text>
</comment>
<keyword evidence="3" id="KW-0975">Bacterial flagellum</keyword>
<dbReference type="InterPro" id="IPR042187">
    <property type="entry name" value="Flagellin_C_sub2"/>
</dbReference>
<protein>
    <submittedName>
        <fullName evidence="5">Flagellin</fullName>
    </submittedName>
</protein>
<dbReference type="PANTHER" id="PTHR42792:SF2">
    <property type="entry name" value="FLAGELLIN"/>
    <property type="match status" value="1"/>
</dbReference>
<keyword evidence="5" id="KW-0966">Cell projection</keyword>
<accession>A0ABT1YGP2</accession>
<reference evidence="5 6" key="1">
    <citation type="submission" date="2022-08" db="EMBL/GenBank/DDBJ databases">
        <title>Paenibacillus endoradicis sp. nov., Paenibacillus radicibacter sp. nov and Paenibacillus pararadicis sp. nov., three cold-adapted plant growth-promoting bacteria isolated from root of Larix gmelinii in Great Khingan.</title>
        <authorList>
            <person name="Xue H."/>
        </authorList>
    </citation>
    <scope>NUCLEOTIDE SEQUENCE [LARGE SCALE GENOMIC DNA]</scope>
    <source>
        <strain evidence="5 6">N5-1-1-5</strain>
    </source>
</reference>
<comment type="subcellular location">
    <subcellularLocation>
        <location evidence="1">Bacterial flagellum</location>
    </subcellularLocation>
</comment>
<name>A0ABT1YGP2_9BACL</name>
<evidence type="ECO:0000256" key="3">
    <source>
        <dbReference type="ARBA" id="ARBA00023143"/>
    </source>
</evidence>